<feature type="compositionally biased region" description="Polar residues" evidence="1">
    <location>
        <begin position="79"/>
        <end position="95"/>
    </location>
</feature>
<organism evidence="2 3">
    <name type="scientific">Streptomyces violaceus</name>
    <name type="common">Streptomyces venezuelae</name>
    <dbReference type="NCBI Taxonomy" id="1936"/>
    <lineage>
        <taxon>Bacteria</taxon>
        <taxon>Bacillati</taxon>
        <taxon>Actinomycetota</taxon>
        <taxon>Actinomycetes</taxon>
        <taxon>Kitasatosporales</taxon>
        <taxon>Streptomycetaceae</taxon>
        <taxon>Streptomyces</taxon>
    </lineage>
</organism>
<evidence type="ECO:0000313" key="3">
    <source>
        <dbReference type="Proteomes" id="UP001341259"/>
    </source>
</evidence>
<proteinExistence type="predicted"/>
<dbReference type="EMBL" id="CP107906">
    <property type="protein sequence ID" value="WUG92874.1"/>
    <property type="molecule type" value="Genomic_DNA"/>
</dbReference>
<protein>
    <recommendedName>
        <fullName evidence="4">Secreted protein</fullName>
    </recommendedName>
</protein>
<dbReference type="Proteomes" id="UP001341259">
    <property type="component" value="Chromosome"/>
</dbReference>
<dbReference type="RefSeq" id="WP_328337258.1">
    <property type="nucleotide sequence ID" value="NZ_CP107906.1"/>
</dbReference>
<name>A0ABZ1NMD6_STRVL</name>
<reference evidence="2 3" key="1">
    <citation type="submission" date="2022-10" db="EMBL/GenBank/DDBJ databases">
        <title>The complete genomes of actinobacterial strains from the NBC collection.</title>
        <authorList>
            <person name="Joergensen T.S."/>
            <person name="Alvarez Arevalo M."/>
            <person name="Sterndorff E.B."/>
            <person name="Faurdal D."/>
            <person name="Vuksanovic O."/>
            <person name="Mourched A.-S."/>
            <person name="Charusanti P."/>
            <person name="Shaw S."/>
            <person name="Blin K."/>
            <person name="Weber T."/>
        </authorList>
    </citation>
    <scope>NUCLEOTIDE SEQUENCE [LARGE SCALE GENOMIC DNA]</scope>
    <source>
        <strain evidence="2 3">NBC_00456</strain>
    </source>
</reference>
<evidence type="ECO:0008006" key="4">
    <source>
        <dbReference type="Google" id="ProtNLM"/>
    </source>
</evidence>
<sequence length="109" mass="10831">MFTMIATGCAVSAIRAQAITVLPVPGGATSTPVMCGVIVSTALACTGVSSPVKRAVIASCVGRSSSMRRSPPAEAMSLVASSASPLGTRSQSGSLASKHITNRGVPNVE</sequence>
<accession>A0ABZ1NMD6</accession>
<keyword evidence="3" id="KW-1185">Reference proteome</keyword>
<gene>
    <name evidence="2" type="ORF">OHB29_07440</name>
</gene>
<evidence type="ECO:0000256" key="1">
    <source>
        <dbReference type="SAM" id="MobiDB-lite"/>
    </source>
</evidence>
<evidence type="ECO:0000313" key="2">
    <source>
        <dbReference type="EMBL" id="WUG92874.1"/>
    </source>
</evidence>
<feature type="region of interest" description="Disordered" evidence="1">
    <location>
        <begin position="65"/>
        <end position="109"/>
    </location>
</feature>